<evidence type="ECO:0000313" key="5">
    <source>
        <dbReference type="EMBL" id="MFD1875157.1"/>
    </source>
</evidence>
<dbReference type="InterPro" id="IPR010982">
    <property type="entry name" value="Lambda_DNA-bd_dom_sf"/>
</dbReference>
<dbReference type="CDD" id="cd01392">
    <property type="entry name" value="HTH_LacI"/>
    <property type="match status" value="1"/>
</dbReference>
<dbReference type="PANTHER" id="PTHR30146">
    <property type="entry name" value="LACI-RELATED TRANSCRIPTIONAL REPRESSOR"/>
    <property type="match status" value="1"/>
</dbReference>
<accession>A0ABW4R0F2</accession>
<sequence length="344" mass="37550">MKKRTLIHDIARHLEVSITTVSLVLNGKAKEYRISDALAERVMQYVAQVGYRPNQLAKSLRTGKTHVIGLIIEDISNPFFATVARLVERHASARGYRVLYSSTDDSAAKAKDLIALFQEQHLDGYIIAPPAGVEAELEQLLKSGVPTVFFDRYLPGLATDYVGVDNAAGVYQATQLLLDQGVARIAFLTTESTQTQMAARQQGYTRAMQEAGQPAQVQHVPLNFDDDSVREQSIAAIHQFLQDNPACEAVIFANNSLATLGLEAIAQLGRRIPQELAVISFDDNDLFRLHSPTITAIAQPVEALAEALINVLLAKLSDERPAAAQPQTVELPVSLVVRGSSARQ</sequence>
<keyword evidence="6" id="KW-1185">Reference proteome</keyword>
<organism evidence="5 6">
    <name type="scientific">Hymenobacter bucti</name>
    <dbReference type="NCBI Taxonomy" id="1844114"/>
    <lineage>
        <taxon>Bacteria</taxon>
        <taxon>Pseudomonadati</taxon>
        <taxon>Bacteroidota</taxon>
        <taxon>Cytophagia</taxon>
        <taxon>Cytophagales</taxon>
        <taxon>Hymenobacteraceae</taxon>
        <taxon>Hymenobacter</taxon>
    </lineage>
</organism>
<dbReference type="GO" id="GO:0003677">
    <property type="term" value="F:DNA binding"/>
    <property type="evidence" value="ECO:0007669"/>
    <property type="project" value="UniProtKB-KW"/>
</dbReference>
<dbReference type="SUPFAM" id="SSF47413">
    <property type="entry name" value="lambda repressor-like DNA-binding domains"/>
    <property type="match status" value="1"/>
</dbReference>
<keyword evidence="3" id="KW-0804">Transcription</keyword>
<proteinExistence type="predicted"/>
<dbReference type="SMART" id="SM00354">
    <property type="entry name" value="HTH_LACI"/>
    <property type="match status" value="1"/>
</dbReference>
<keyword evidence="1" id="KW-0805">Transcription regulation</keyword>
<name>A0ABW4R0F2_9BACT</name>
<dbReference type="PROSITE" id="PS50932">
    <property type="entry name" value="HTH_LACI_2"/>
    <property type="match status" value="1"/>
</dbReference>
<comment type="caution">
    <text evidence="5">The sequence shown here is derived from an EMBL/GenBank/DDBJ whole genome shotgun (WGS) entry which is preliminary data.</text>
</comment>
<reference evidence="6" key="1">
    <citation type="journal article" date="2019" name="Int. J. Syst. Evol. Microbiol.">
        <title>The Global Catalogue of Microorganisms (GCM) 10K type strain sequencing project: providing services to taxonomists for standard genome sequencing and annotation.</title>
        <authorList>
            <consortium name="The Broad Institute Genomics Platform"/>
            <consortium name="The Broad Institute Genome Sequencing Center for Infectious Disease"/>
            <person name="Wu L."/>
            <person name="Ma J."/>
        </authorList>
    </citation>
    <scope>NUCLEOTIDE SEQUENCE [LARGE SCALE GENOMIC DNA]</scope>
    <source>
        <strain evidence="6">CGMCC 1.15795</strain>
    </source>
</reference>
<dbReference type="SUPFAM" id="SSF53822">
    <property type="entry name" value="Periplasmic binding protein-like I"/>
    <property type="match status" value="1"/>
</dbReference>
<evidence type="ECO:0000259" key="4">
    <source>
        <dbReference type="PROSITE" id="PS50932"/>
    </source>
</evidence>
<evidence type="ECO:0000256" key="1">
    <source>
        <dbReference type="ARBA" id="ARBA00023015"/>
    </source>
</evidence>
<dbReference type="Pfam" id="PF13377">
    <property type="entry name" value="Peripla_BP_3"/>
    <property type="match status" value="1"/>
</dbReference>
<dbReference type="InterPro" id="IPR028082">
    <property type="entry name" value="Peripla_BP_I"/>
</dbReference>
<dbReference type="PANTHER" id="PTHR30146:SF109">
    <property type="entry name" value="HTH-TYPE TRANSCRIPTIONAL REGULATOR GALS"/>
    <property type="match status" value="1"/>
</dbReference>
<gene>
    <name evidence="5" type="ORF">ACFSDX_22175</name>
</gene>
<dbReference type="EMBL" id="JBHUFD010000018">
    <property type="protein sequence ID" value="MFD1875157.1"/>
    <property type="molecule type" value="Genomic_DNA"/>
</dbReference>
<dbReference type="Gene3D" id="1.10.260.40">
    <property type="entry name" value="lambda repressor-like DNA-binding domains"/>
    <property type="match status" value="1"/>
</dbReference>
<evidence type="ECO:0000313" key="6">
    <source>
        <dbReference type="Proteomes" id="UP001597197"/>
    </source>
</evidence>
<dbReference type="RefSeq" id="WP_382317581.1">
    <property type="nucleotide sequence ID" value="NZ_JBHUFD010000018.1"/>
</dbReference>
<keyword evidence="2 5" id="KW-0238">DNA-binding</keyword>
<evidence type="ECO:0000256" key="3">
    <source>
        <dbReference type="ARBA" id="ARBA00023163"/>
    </source>
</evidence>
<protein>
    <submittedName>
        <fullName evidence="5">LacI family DNA-binding transcriptional regulator</fullName>
    </submittedName>
</protein>
<evidence type="ECO:0000256" key="2">
    <source>
        <dbReference type="ARBA" id="ARBA00023125"/>
    </source>
</evidence>
<dbReference type="InterPro" id="IPR046335">
    <property type="entry name" value="LacI/GalR-like_sensor"/>
</dbReference>
<dbReference type="InterPro" id="IPR000843">
    <property type="entry name" value="HTH_LacI"/>
</dbReference>
<dbReference type="Proteomes" id="UP001597197">
    <property type="component" value="Unassembled WGS sequence"/>
</dbReference>
<dbReference type="Pfam" id="PF00356">
    <property type="entry name" value="LacI"/>
    <property type="match status" value="1"/>
</dbReference>
<dbReference type="Gene3D" id="3.40.50.2300">
    <property type="match status" value="2"/>
</dbReference>
<feature type="domain" description="HTH lacI-type" evidence="4">
    <location>
        <begin position="7"/>
        <end position="62"/>
    </location>
</feature>